<name>A0AAE1TYP7_9EUCA</name>
<organism evidence="2 3">
    <name type="scientific">Petrolisthes manimaculis</name>
    <dbReference type="NCBI Taxonomy" id="1843537"/>
    <lineage>
        <taxon>Eukaryota</taxon>
        <taxon>Metazoa</taxon>
        <taxon>Ecdysozoa</taxon>
        <taxon>Arthropoda</taxon>
        <taxon>Crustacea</taxon>
        <taxon>Multicrustacea</taxon>
        <taxon>Malacostraca</taxon>
        <taxon>Eumalacostraca</taxon>
        <taxon>Eucarida</taxon>
        <taxon>Decapoda</taxon>
        <taxon>Pleocyemata</taxon>
        <taxon>Anomura</taxon>
        <taxon>Galatheoidea</taxon>
        <taxon>Porcellanidae</taxon>
        <taxon>Petrolisthes</taxon>
    </lineage>
</organism>
<dbReference type="EMBL" id="JAWZYT010002657">
    <property type="protein sequence ID" value="KAK4302867.1"/>
    <property type="molecule type" value="Genomic_DNA"/>
</dbReference>
<evidence type="ECO:0000256" key="1">
    <source>
        <dbReference type="SAM" id="MobiDB-lite"/>
    </source>
</evidence>
<accession>A0AAE1TYP7</accession>
<comment type="caution">
    <text evidence="2">The sequence shown here is derived from an EMBL/GenBank/DDBJ whole genome shotgun (WGS) entry which is preliminary data.</text>
</comment>
<feature type="compositionally biased region" description="Basic and acidic residues" evidence="1">
    <location>
        <begin position="38"/>
        <end position="56"/>
    </location>
</feature>
<protein>
    <submittedName>
        <fullName evidence="2">Uncharacterized protein</fullName>
    </submittedName>
</protein>
<keyword evidence="3" id="KW-1185">Reference proteome</keyword>
<gene>
    <name evidence="2" type="ORF">Pmani_025075</name>
</gene>
<dbReference type="Proteomes" id="UP001292094">
    <property type="component" value="Unassembled WGS sequence"/>
</dbReference>
<sequence length="76" mass="8221">MKINNYKRLLIRDKKLAVHPTRSLKPEKTETSGGVSNNKEEGRTTEANKRGVSNAERKSIGTTSLITGNGALLGLA</sequence>
<feature type="region of interest" description="Disordered" evidence="1">
    <location>
        <begin position="17"/>
        <end position="56"/>
    </location>
</feature>
<evidence type="ECO:0000313" key="3">
    <source>
        <dbReference type="Proteomes" id="UP001292094"/>
    </source>
</evidence>
<dbReference type="AlphaFoldDB" id="A0AAE1TYP7"/>
<proteinExistence type="predicted"/>
<reference evidence="2" key="1">
    <citation type="submission" date="2023-11" db="EMBL/GenBank/DDBJ databases">
        <title>Genome assemblies of two species of porcelain crab, Petrolisthes cinctipes and Petrolisthes manimaculis (Anomura: Porcellanidae).</title>
        <authorList>
            <person name="Angst P."/>
        </authorList>
    </citation>
    <scope>NUCLEOTIDE SEQUENCE</scope>
    <source>
        <strain evidence="2">PB745_02</strain>
        <tissue evidence="2">Gill</tissue>
    </source>
</reference>
<evidence type="ECO:0000313" key="2">
    <source>
        <dbReference type="EMBL" id="KAK4302867.1"/>
    </source>
</evidence>